<evidence type="ECO:0000256" key="1">
    <source>
        <dbReference type="ARBA" id="ARBA00004429"/>
    </source>
</evidence>
<dbReference type="GO" id="GO:0051205">
    <property type="term" value="P:protein insertion into membrane"/>
    <property type="evidence" value="ECO:0007669"/>
    <property type="project" value="TreeGrafter"/>
</dbReference>
<dbReference type="InterPro" id="IPR028055">
    <property type="entry name" value="YidC/Oxa/ALB_C"/>
</dbReference>
<feature type="region of interest" description="Disordered" evidence="14">
    <location>
        <begin position="29"/>
        <end position="67"/>
    </location>
</feature>
<dbReference type="PANTHER" id="PTHR12428">
    <property type="entry name" value="OXA1"/>
    <property type="match status" value="1"/>
</dbReference>
<comment type="function">
    <text evidence="13">Required for the insertion and/or proper folding and/or complex formation of integral membrane proteins into the membrane. Involved in integration of membrane proteins that insert both dependently and independently of the Sec translocase complex, as well as at least some lipoproteins. Aids folding of multispanning membrane proteins.</text>
</comment>
<name>A0A1F6TAD8_9PROT</name>
<comment type="subcellular location">
    <subcellularLocation>
        <location evidence="1">Cell inner membrane</location>
        <topology evidence="1">Multi-pass membrane protein</topology>
    </subcellularLocation>
    <subcellularLocation>
        <location evidence="13">Cell membrane</location>
        <topology evidence="13">Multi-pass membrane protein</topology>
    </subcellularLocation>
</comment>
<dbReference type="PRINTS" id="PR00701">
    <property type="entry name" value="60KDINNERMP"/>
</dbReference>
<feature type="transmembrane region" description="Helical" evidence="13">
    <location>
        <begin position="364"/>
        <end position="385"/>
    </location>
</feature>
<evidence type="ECO:0000256" key="4">
    <source>
        <dbReference type="ARBA" id="ARBA00022448"/>
    </source>
</evidence>
<dbReference type="PRINTS" id="PR01900">
    <property type="entry name" value="YIDCPROTEIN"/>
</dbReference>
<dbReference type="PANTHER" id="PTHR12428:SF65">
    <property type="entry name" value="CYTOCHROME C OXIDASE ASSEMBLY PROTEIN COX18, MITOCHONDRIAL"/>
    <property type="match status" value="1"/>
</dbReference>
<dbReference type="NCBIfam" id="TIGR03592">
    <property type="entry name" value="yidC_oxa1_cterm"/>
    <property type="match status" value="1"/>
</dbReference>
<reference evidence="17 18" key="1">
    <citation type="journal article" date="2016" name="Nat. Commun.">
        <title>Thousands of microbial genomes shed light on interconnected biogeochemical processes in an aquifer system.</title>
        <authorList>
            <person name="Anantharaman K."/>
            <person name="Brown C.T."/>
            <person name="Hug L.A."/>
            <person name="Sharon I."/>
            <person name="Castelle C.J."/>
            <person name="Probst A.J."/>
            <person name="Thomas B.C."/>
            <person name="Singh A."/>
            <person name="Wilkins M.J."/>
            <person name="Karaoz U."/>
            <person name="Brodie E.L."/>
            <person name="Williams K.H."/>
            <person name="Hubbard S.S."/>
            <person name="Banfield J.F."/>
        </authorList>
    </citation>
    <scope>NUCLEOTIDE SEQUENCE [LARGE SCALE GENOMIC DNA]</scope>
</reference>
<feature type="domain" description="Membrane insertase YidC N-terminal" evidence="16">
    <location>
        <begin position="74"/>
        <end position="351"/>
    </location>
</feature>
<keyword evidence="5 13" id="KW-1003">Cell membrane</keyword>
<dbReference type="EMBL" id="MFSS01000100">
    <property type="protein sequence ID" value="OGI42087.1"/>
    <property type="molecule type" value="Genomic_DNA"/>
</dbReference>
<dbReference type="Proteomes" id="UP000177925">
    <property type="component" value="Unassembled WGS sequence"/>
</dbReference>
<feature type="domain" description="Membrane insertase YidC/Oxa/ALB C-terminal" evidence="15">
    <location>
        <begin position="362"/>
        <end position="540"/>
    </location>
</feature>
<feature type="transmembrane region" description="Helical" evidence="13">
    <location>
        <begin position="425"/>
        <end position="448"/>
    </location>
</feature>
<comment type="caution">
    <text evidence="17">The sequence shown here is derived from an EMBL/GenBank/DDBJ whole genome shotgun (WGS) entry which is preliminary data.</text>
</comment>
<keyword evidence="9 13" id="KW-0472">Membrane</keyword>
<evidence type="ECO:0000259" key="15">
    <source>
        <dbReference type="Pfam" id="PF02096"/>
    </source>
</evidence>
<evidence type="ECO:0000256" key="12">
    <source>
        <dbReference type="ARBA" id="ARBA00033342"/>
    </source>
</evidence>
<dbReference type="CDD" id="cd19961">
    <property type="entry name" value="EcYidC-like_peri"/>
    <property type="match status" value="1"/>
</dbReference>
<comment type="similarity">
    <text evidence="2 13">Belongs to the OXA1/ALB3/YidC family. Type 1 subfamily.</text>
</comment>
<accession>A0A1F6TAD8</accession>
<gene>
    <name evidence="13" type="primary">yidC</name>
    <name evidence="17" type="ORF">A2150_08045</name>
</gene>
<keyword evidence="10 13" id="KW-0143">Chaperone</keyword>
<dbReference type="GO" id="GO:0005886">
    <property type="term" value="C:plasma membrane"/>
    <property type="evidence" value="ECO:0007669"/>
    <property type="project" value="UniProtKB-SubCell"/>
</dbReference>
<comment type="subunit">
    <text evidence="13">Interacts with the Sec translocase complex via SecD. Specifically interacts with transmembrane segments of nascent integral membrane proteins during membrane integration.</text>
</comment>
<dbReference type="Pfam" id="PF14849">
    <property type="entry name" value="YidC_periplas"/>
    <property type="match status" value="1"/>
</dbReference>
<keyword evidence="7 13" id="KW-0653">Protein transport</keyword>
<dbReference type="AlphaFoldDB" id="A0A1F6TAD8"/>
<evidence type="ECO:0000259" key="16">
    <source>
        <dbReference type="Pfam" id="PF14849"/>
    </source>
</evidence>
<dbReference type="GO" id="GO:0015031">
    <property type="term" value="P:protein transport"/>
    <property type="evidence" value="ECO:0007669"/>
    <property type="project" value="UniProtKB-KW"/>
</dbReference>
<evidence type="ECO:0000256" key="9">
    <source>
        <dbReference type="ARBA" id="ARBA00023136"/>
    </source>
</evidence>
<dbReference type="InterPro" id="IPR038221">
    <property type="entry name" value="YidC_periplasmic_sf"/>
</dbReference>
<evidence type="ECO:0000256" key="2">
    <source>
        <dbReference type="ARBA" id="ARBA00010527"/>
    </source>
</evidence>
<dbReference type="InterPro" id="IPR047196">
    <property type="entry name" value="YidC_ALB_C"/>
</dbReference>
<dbReference type="GO" id="GO:0032977">
    <property type="term" value="F:membrane insertase activity"/>
    <property type="evidence" value="ECO:0007669"/>
    <property type="project" value="InterPro"/>
</dbReference>
<evidence type="ECO:0000256" key="10">
    <source>
        <dbReference type="ARBA" id="ARBA00023186"/>
    </source>
</evidence>
<dbReference type="NCBIfam" id="NF002353">
    <property type="entry name" value="PRK01318.1-4"/>
    <property type="match status" value="1"/>
</dbReference>
<evidence type="ECO:0000256" key="14">
    <source>
        <dbReference type="SAM" id="MobiDB-lite"/>
    </source>
</evidence>
<evidence type="ECO:0000256" key="11">
    <source>
        <dbReference type="ARBA" id="ARBA00033245"/>
    </source>
</evidence>
<dbReference type="Gene3D" id="2.70.98.90">
    <property type="match status" value="1"/>
</dbReference>
<dbReference type="NCBIfam" id="TIGR03593">
    <property type="entry name" value="yidC_nterm"/>
    <property type="match status" value="1"/>
</dbReference>
<evidence type="ECO:0000313" key="18">
    <source>
        <dbReference type="Proteomes" id="UP000177925"/>
    </source>
</evidence>
<keyword evidence="8 13" id="KW-1133">Transmembrane helix</keyword>
<dbReference type="InterPro" id="IPR019998">
    <property type="entry name" value="Membr_insert_YidC"/>
</dbReference>
<dbReference type="InterPro" id="IPR001708">
    <property type="entry name" value="YidC/ALB3/OXA1/COX18"/>
</dbReference>
<dbReference type="HAMAP" id="MF_01810">
    <property type="entry name" value="YidC_type1"/>
    <property type="match status" value="1"/>
</dbReference>
<sequence>MDNQRLVLFAALSVIILLLWQAWEQDRQARTPPAPAGTAAQREIPQAPSEQRGAPAKAADTPKAGAETLERGERVQVTTDLLRAEIDTHGGDLRVLSLLSYPLALGEPGKPVRLLNDSLPDLFVAQSGLIGRESVWPNHKTVFRADKTQHRLADNQDTLEAKLEWSGPEGVHVTKTYTFRRGEYFVDVSYTVRNGGKEAREVFLYNQLLRTQIAEQGGIFAAMPSYQGAVIYSPEKKYEKVAFSDMVDKRLQREVRGGWVAMLQHYFVGVWLPPAADNLLFYSDVHNGARYVIGYKSLSPTRIAAGQSATLGARLYAGPKEQKRLEQLPEGVSLTVDYGWLTVISAPLFWVLDFIHRWVGNWGWAIILLTALIKLAFYPLSAASYKSMAHMKKMQPKLQVLKERYKDDKQKLNQAMMEMYKTEKINPLGGCLPILVQIPVFIALYWVLLESVELRQAPWALWIKDLSAPDPYYVLPTLMGATMFAQTWLNPQPLDPIQQKVMLAMPIMFTAFFLFFPAGLVLYWVAQNLFSITQQWWITRSIEGAAKS</sequence>
<keyword evidence="4 13" id="KW-0813">Transport</keyword>
<evidence type="ECO:0000256" key="7">
    <source>
        <dbReference type="ARBA" id="ARBA00022927"/>
    </source>
</evidence>
<dbReference type="Pfam" id="PF02096">
    <property type="entry name" value="60KD_IMP"/>
    <property type="match status" value="1"/>
</dbReference>
<dbReference type="InterPro" id="IPR028053">
    <property type="entry name" value="Membr_insert_YidC_N"/>
</dbReference>
<evidence type="ECO:0000313" key="17">
    <source>
        <dbReference type="EMBL" id="OGI42087.1"/>
    </source>
</evidence>
<proteinExistence type="inferred from homology"/>
<feature type="transmembrane region" description="Helical" evidence="13">
    <location>
        <begin position="6"/>
        <end position="23"/>
    </location>
</feature>
<protein>
    <recommendedName>
        <fullName evidence="3 13">Membrane protein insertase YidC</fullName>
    </recommendedName>
    <alternativeName>
        <fullName evidence="12 13">Foldase YidC</fullName>
    </alternativeName>
    <alternativeName>
        <fullName evidence="11 13">Membrane integrase YidC</fullName>
    </alternativeName>
    <alternativeName>
        <fullName evidence="13">Membrane protein YidC</fullName>
    </alternativeName>
</protein>
<dbReference type="NCBIfam" id="NF002352">
    <property type="entry name" value="PRK01318.1-3"/>
    <property type="match status" value="1"/>
</dbReference>
<organism evidence="17 18">
    <name type="scientific">Candidatus Muproteobacteria bacterium RBG_16_64_11</name>
    <dbReference type="NCBI Taxonomy" id="1817758"/>
    <lineage>
        <taxon>Bacteria</taxon>
        <taxon>Pseudomonadati</taxon>
        <taxon>Pseudomonadota</taxon>
        <taxon>Candidatus Muproteobacteria</taxon>
    </lineage>
</organism>
<evidence type="ECO:0000256" key="5">
    <source>
        <dbReference type="ARBA" id="ARBA00022475"/>
    </source>
</evidence>
<dbReference type="STRING" id="1817758.A2150_08045"/>
<keyword evidence="6 13" id="KW-0812">Transmembrane</keyword>
<evidence type="ECO:0000256" key="6">
    <source>
        <dbReference type="ARBA" id="ARBA00022692"/>
    </source>
</evidence>
<feature type="transmembrane region" description="Helical" evidence="13">
    <location>
        <begin position="501"/>
        <end position="526"/>
    </location>
</feature>
<evidence type="ECO:0000256" key="8">
    <source>
        <dbReference type="ARBA" id="ARBA00022989"/>
    </source>
</evidence>
<dbReference type="CDD" id="cd20070">
    <property type="entry name" value="5TM_YidC_Alb3"/>
    <property type="match status" value="1"/>
</dbReference>
<evidence type="ECO:0000256" key="13">
    <source>
        <dbReference type="HAMAP-Rule" id="MF_01810"/>
    </source>
</evidence>
<evidence type="ECO:0000256" key="3">
    <source>
        <dbReference type="ARBA" id="ARBA00015325"/>
    </source>
</evidence>